<dbReference type="PANTHER" id="PTHR37610:SF47">
    <property type="entry name" value="RETROTRANSPOSON COPIA-LIKE N-TERMINAL DOMAIN-CONTAINING PROTEIN"/>
    <property type="match status" value="1"/>
</dbReference>
<proteinExistence type="predicted"/>
<dbReference type="AlphaFoldDB" id="A5BZE2"/>
<name>A5BZE2_VITVI</name>
<organism evidence="1">
    <name type="scientific">Vitis vinifera</name>
    <name type="common">Grape</name>
    <dbReference type="NCBI Taxonomy" id="29760"/>
    <lineage>
        <taxon>Eukaryota</taxon>
        <taxon>Viridiplantae</taxon>
        <taxon>Streptophyta</taxon>
        <taxon>Embryophyta</taxon>
        <taxon>Tracheophyta</taxon>
        <taxon>Spermatophyta</taxon>
        <taxon>Magnoliopsida</taxon>
        <taxon>eudicotyledons</taxon>
        <taxon>Gunneridae</taxon>
        <taxon>Pentapetalae</taxon>
        <taxon>rosids</taxon>
        <taxon>Vitales</taxon>
        <taxon>Vitaceae</taxon>
        <taxon>Viteae</taxon>
        <taxon>Vitis</taxon>
    </lineage>
</organism>
<sequence>MADATSETTSTISTIPTVPKVTSYESHSYSVQIMTIRLNGNNFLLWSQAVCMYTRGRGKISCLTGDTKEPMKTDAAYATWDAENSMIMDWLLNVMEEDISANYMCYSTAKELWDNINQMYSDFGNKSQVYELEMKLREIQQGNNTVTKYFNTLKGLWQDLDLLNEYERKCPEDGNQYRKMIIDLGAFDHITSISNWFQTYIPCPDNKKDWNTGKMIGNARMQDGLYYLDEKETRSHSNWRTTVLEEMNALKRNRTWEIVKLPEEKKAVGLFQVEFSKISDIVDNEIGSNSKDC</sequence>
<dbReference type="EMBL" id="AM476716">
    <property type="protein sequence ID" value="CAN79491.1"/>
    <property type="molecule type" value="Genomic_DNA"/>
</dbReference>
<dbReference type="PANTHER" id="PTHR37610">
    <property type="entry name" value="CCHC-TYPE DOMAIN-CONTAINING PROTEIN"/>
    <property type="match status" value="1"/>
</dbReference>
<reference evidence="1" key="1">
    <citation type="journal article" date="2007" name="PLoS ONE">
        <title>The first genome sequence of an elite grapevine cultivar (Pinot noir Vitis vinifera L.): coping with a highly heterozygous genome.</title>
        <authorList>
            <person name="Velasco R."/>
            <person name="Zharkikh A."/>
            <person name="Troggio M."/>
            <person name="Cartwright D.A."/>
            <person name="Cestaro A."/>
            <person name="Pruss D."/>
            <person name="Pindo M."/>
            <person name="FitzGerald L.M."/>
            <person name="Vezzulli S."/>
            <person name="Reid J."/>
            <person name="Malacarne G."/>
            <person name="Iliev D."/>
            <person name="Coppola G."/>
            <person name="Wardell B."/>
            <person name="Micheletti D."/>
            <person name="Macalma T."/>
            <person name="Facci M."/>
            <person name="Mitchell J.T."/>
            <person name="Perazzolli M."/>
            <person name="Eldredge G."/>
            <person name="Gatto P."/>
            <person name="Oyzerski R."/>
            <person name="Moretto M."/>
            <person name="Gutin N."/>
            <person name="Stefanini M."/>
            <person name="Chen Y."/>
            <person name="Segala C."/>
            <person name="Davenport C."/>
            <person name="Dematte L."/>
            <person name="Mraz A."/>
            <person name="Battilana J."/>
            <person name="Stormo K."/>
            <person name="Costa F."/>
            <person name="Tao Q."/>
            <person name="Si-Ammour A."/>
            <person name="Harkins T."/>
            <person name="Lackey A."/>
            <person name="Perbost C."/>
            <person name="Taillon B."/>
            <person name="Stella A."/>
            <person name="Solovyev V."/>
            <person name="Fawcett J.A."/>
            <person name="Sterck L."/>
            <person name="Vandepoele K."/>
            <person name="Grando S.M."/>
            <person name="Toppo S."/>
            <person name="Moser C."/>
            <person name="Lanchbury J."/>
            <person name="Bogden R."/>
            <person name="Skolnick M."/>
            <person name="Sgaramella V."/>
            <person name="Bhatnagar S.K."/>
            <person name="Fontana P."/>
            <person name="Gutin A."/>
            <person name="Van de Peer Y."/>
            <person name="Salamini F."/>
            <person name="Viola R."/>
        </authorList>
    </citation>
    <scope>NUCLEOTIDE SEQUENCE</scope>
</reference>
<protein>
    <submittedName>
        <fullName evidence="1">Uncharacterized protein</fullName>
    </submittedName>
</protein>
<gene>
    <name evidence="1" type="ORF">VITISV_033372</name>
</gene>
<evidence type="ECO:0000313" key="1">
    <source>
        <dbReference type="EMBL" id="CAN79491.1"/>
    </source>
</evidence>
<dbReference type="Pfam" id="PF14223">
    <property type="entry name" value="Retrotran_gag_2"/>
    <property type="match status" value="1"/>
</dbReference>
<accession>A5BZE2</accession>